<name>A0A2P2P9D0_RHIMU</name>
<dbReference type="EMBL" id="GGEC01070825">
    <property type="protein sequence ID" value="MBX51309.1"/>
    <property type="molecule type" value="Transcribed_RNA"/>
</dbReference>
<protein>
    <submittedName>
        <fullName evidence="2">Uncharacterized protein</fullName>
    </submittedName>
</protein>
<accession>A0A2P2P9D0</accession>
<proteinExistence type="predicted"/>
<sequence length="77" mass="9058">MRDPKAMNTAEKWKIAWGLSRFRNGFYSMFYFKFNQTKYILHEADGEPLGTPPLRFCHTQQSDAQEGNPNATEEKKR</sequence>
<evidence type="ECO:0000313" key="2">
    <source>
        <dbReference type="EMBL" id="MBX51309.1"/>
    </source>
</evidence>
<organism evidence="2">
    <name type="scientific">Rhizophora mucronata</name>
    <name type="common">Asiatic mangrove</name>
    <dbReference type="NCBI Taxonomy" id="61149"/>
    <lineage>
        <taxon>Eukaryota</taxon>
        <taxon>Viridiplantae</taxon>
        <taxon>Streptophyta</taxon>
        <taxon>Embryophyta</taxon>
        <taxon>Tracheophyta</taxon>
        <taxon>Spermatophyta</taxon>
        <taxon>Magnoliopsida</taxon>
        <taxon>eudicotyledons</taxon>
        <taxon>Gunneridae</taxon>
        <taxon>Pentapetalae</taxon>
        <taxon>rosids</taxon>
        <taxon>fabids</taxon>
        <taxon>Malpighiales</taxon>
        <taxon>Rhizophoraceae</taxon>
        <taxon>Rhizophora</taxon>
    </lineage>
</organism>
<reference evidence="2" key="1">
    <citation type="submission" date="2018-02" db="EMBL/GenBank/DDBJ databases">
        <title>Rhizophora mucronata_Transcriptome.</title>
        <authorList>
            <person name="Meera S.P."/>
            <person name="Sreeshan A."/>
            <person name="Augustine A."/>
        </authorList>
    </citation>
    <scope>NUCLEOTIDE SEQUENCE</scope>
    <source>
        <tissue evidence="2">Leaf</tissue>
    </source>
</reference>
<evidence type="ECO:0000256" key="1">
    <source>
        <dbReference type="SAM" id="MobiDB-lite"/>
    </source>
</evidence>
<dbReference type="AlphaFoldDB" id="A0A2P2P9D0"/>
<feature type="compositionally biased region" description="Polar residues" evidence="1">
    <location>
        <begin position="58"/>
        <end position="71"/>
    </location>
</feature>
<feature type="region of interest" description="Disordered" evidence="1">
    <location>
        <begin position="51"/>
        <end position="77"/>
    </location>
</feature>